<comment type="caution">
    <text evidence="1">The sequence shown here is derived from an EMBL/GenBank/DDBJ whole genome shotgun (WGS) entry which is preliminary data.</text>
</comment>
<proteinExistence type="predicted"/>
<gene>
    <name evidence="1" type="ORF">D9619_004826</name>
</gene>
<accession>A0A8H5BSJ3</accession>
<dbReference type="Proteomes" id="UP000567179">
    <property type="component" value="Unassembled WGS sequence"/>
</dbReference>
<reference evidence="1 2" key="1">
    <citation type="journal article" date="2020" name="ISME J.">
        <title>Uncovering the hidden diversity of litter-decomposition mechanisms in mushroom-forming fungi.</title>
        <authorList>
            <person name="Floudas D."/>
            <person name="Bentzer J."/>
            <person name="Ahren D."/>
            <person name="Johansson T."/>
            <person name="Persson P."/>
            <person name="Tunlid A."/>
        </authorList>
    </citation>
    <scope>NUCLEOTIDE SEQUENCE [LARGE SCALE GENOMIC DNA]</scope>
    <source>
        <strain evidence="1 2">CBS 101986</strain>
    </source>
</reference>
<organism evidence="1 2">
    <name type="scientific">Psilocybe cf. subviscida</name>
    <dbReference type="NCBI Taxonomy" id="2480587"/>
    <lineage>
        <taxon>Eukaryota</taxon>
        <taxon>Fungi</taxon>
        <taxon>Dikarya</taxon>
        <taxon>Basidiomycota</taxon>
        <taxon>Agaricomycotina</taxon>
        <taxon>Agaricomycetes</taxon>
        <taxon>Agaricomycetidae</taxon>
        <taxon>Agaricales</taxon>
        <taxon>Agaricineae</taxon>
        <taxon>Strophariaceae</taxon>
        <taxon>Psilocybe</taxon>
    </lineage>
</organism>
<dbReference type="AlphaFoldDB" id="A0A8H5BSJ3"/>
<name>A0A8H5BSJ3_9AGAR</name>
<dbReference type="EMBL" id="JAACJJ010000014">
    <property type="protein sequence ID" value="KAF5327562.1"/>
    <property type="molecule type" value="Genomic_DNA"/>
</dbReference>
<evidence type="ECO:0000313" key="1">
    <source>
        <dbReference type="EMBL" id="KAF5327562.1"/>
    </source>
</evidence>
<sequence length="576" mass="63983">MANFKRTAKPVASWTSHDLKAFNIEIIDEHDIQTFFGVTDLPVPQNTSPVIWNNVSAPSEPLSKTEKILFAYMEDALLTPPGELSLVDDFALFLLELFDYDDGPRRFLQPPEDLWLPICGSRVLAKIDGAVIERVGRQPYFVLLVQEDTHLYDNGGCDPETQLVAQAIAAFHRNHEVRNVVGLPALDAQTFPAIIMFCTVPVFYFVTITKALADAVQPESTRKKQPLSENSSRLWGRLQTACFHCRIDGYFSDILKHLNDLIDGYFSDILKHLNDFCPQLLKTFRPRNPPCPGSPPKASSLLTPALTVTPSKSNPHNRMRRGSDDIAATTRSQLSLVNENDQEARGNVITVDESNDDSCLSSTDAASASSSAVALTGAGSTFPTTPGSIAARLTTSPGALWTARDLQGFNIKIIAEHDIQTFFGVSELPVPHNIPPVIWDNVRAPDGLLSKTEKMFFAFMENALPTPTGQGSHAVDLIRFMLRLLDYDDGPNRVLHSRKDIWFIVSGLKTFVKTDVAVIERFGRKLYYNLLVQENTGAVTLRRNLLPKLLRPFIGITDYSAKSADLNWTSKRSRAL</sequence>
<protein>
    <submittedName>
        <fullName evidence="1">Uncharacterized protein</fullName>
    </submittedName>
</protein>
<keyword evidence="2" id="KW-1185">Reference proteome</keyword>
<evidence type="ECO:0000313" key="2">
    <source>
        <dbReference type="Proteomes" id="UP000567179"/>
    </source>
</evidence>
<dbReference type="OrthoDB" id="3253976at2759"/>